<keyword evidence="1" id="KW-0675">Receptor</keyword>
<name>A0AAV7KC68_9METZ</name>
<dbReference type="PANTHER" id="PTHR46114">
    <property type="entry name" value="APPLE DOMAIN-CONTAINING PROTEIN"/>
    <property type="match status" value="1"/>
</dbReference>
<reference evidence="1 2" key="1">
    <citation type="journal article" date="2023" name="BMC Biol.">
        <title>The compact genome of the sponge Oopsacas minuta (Hexactinellida) is lacking key metazoan core genes.</title>
        <authorList>
            <person name="Santini S."/>
            <person name="Schenkelaars Q."/>
            <person name="Jourda C."/>
            <person name="Duchesne M."/>
            <person name="Belahbib H."/>
            <person name="Rocher C."/>
            <person name="Selva M."/>
            <person name="Riesgo A."/>
            <person name="Vervoort M."/>
            <person name="Leys S.P."/>
            <person name="Kodjabachian L."/>
            <person name="Le Bivic A."/>
            <person name="Borchiellini C."/>
            <person name="Claverie J.M."/>
            <person name="Renard E."/>
        </authorList>
    </citation>
    <scope>NUCLEOTIDE SEQUENCE [LARGE SCALE GENOMIC DNA]</scope>
    <source>
        <strain evidence="1">SPO-2</strain>
    </source>
</reference>
<comment type="caution">
    <text evidence="1">The sequence shown here is derived from an EMBL/GenBank/DDBJ whole genome shotgun (WGS) entry which is preliminary data.</text>
</comment>
<sequence length="363" mass="41294">MKTFVKTMNKTNSAGFLHLVGKFPKLSEAKLKEGVFVGPQIRQVFRDPDFEKTLSELEMSAWNSFKWVCENLLGNKKSSNYREGMETLLNVYEKMGCRMSLKLHFLHSHLDFSLRTLVLLLECIKSLSVVENTTEISIATLSLQLLANEENNHQVATVAKEIIVSGGFCNLSNKHVPIDKALFLLDLLEVGRRKCTQLRQTLLPYNIYHPSYSKLAILRDVMISRSSITLYPNPAKPIGIYAPYCLQVQKTLERILSMVDRPTSEEFPLTFKIADGLDGSGCHTIYNQQTTNTFTKNFILFCFKPISIHTVTNRIVWQNKSPNSSFSQIPIFLCATTKCEENIHSFMKTMINPDTAMLQMGFL</sequence>
<keyword evidence="2" id="KW-1185">Reference proteome</keyword>
<organism evidence="1 2">
    <name type="scientific">Oopsacas minuta</name>
    <dbReference type="NCBI Taxonomy" id="111878"/>
    <lineage>
        <taxon>Eukaryota</taxon>
        <taxon>Metazoa</taxon>
        <taxon>Porifera</taxon>
        <taxon>Hexactinellida</taxon>
        <taxon>Hexasterophora</taxon>
        <taxon>Lyssacinosida</taxon>
        <taxon>Leucopsacidae</taxon>
        <taxon>Oopsacas</taxon>
    </lineage>
</organism>
<gene>
    <name evidence="1" type="ORF">LOD99_15478</name>
</gene>
<accession>A0AAV7KC68</accession>
<dbReference type="AlphaFoldDB" id="A0AAV7KC68"/>
<dbReference type="EMBL" id="JAKMXF010000099">
    <property type="protein sequence ID" value="KAI6658209.1"/>
    <property type="molecule type" value="Genomic_DNA"/>
</dbReference>
<evidence type="ECO:0000313" key="1">
    <source>
        <dbReference type="EMBL" id="KAI6658209.1"/>
    </source>
</evidence>
<evidence type="ECO:0000313" key="2">
    <source>
        <dbReference type="Proteomes" id="UP001165289"/>
    </source>
</evidence>
<protein>
    <submittedName>
        <fullName evidence="1">Receptor-type tyrosine-protein phosphatase epsilon-like</fullName>
    </submittedName>
</protein>
<dbReference type="PANTHER" id="PTHR46114:SF2">
    <property type="entry name" value="CULLIN N-TERMINAL DOMAIN-CONTAINING PROTEIN"/>
    <property type="match status" value="1"/>
</dbReference>
<dbReference type="Proteomes" id="UP001165289">
    <property type="component" value="Unassembled WGS sequence"/>
</dbReference>
<proteinExistence type="predicted"/>